<feature type="transmembrane region" description="Helical" evidence="1">
    <location>
        <begin position="94"/>
        <end position="113"/>
    </location>
</feature>
<gene>
    <name evidence="2" type="ORF">A1232T_01053</name>
</gene>
<feature type="transmembrane region" description="Helical" evidence="1">
    <location>
        <begin position="16"/>
        <end position="35"/>
    </location>
</feature>
<evidence type="ECO:0000313" key="2">
    <source>
        <dbReference type="EMBL" id="SJM70736.1"/>
    </source>
</evidence>
<dbReference type="OrthoDB" id="9830691at2"/>
<sequence>MNKNLDNPKPKQDLRIYGYVGLAIIILYGAAYYLFPDTLPRGSFDIVIGVTLLVSELLKAFKGSDYYFLMMVFAAWITFNGLEEVLNLDRSVGNTFLMIMGGVLLIKFLHNAVKGKYEP</sequence>
<feature type="transmembrane region" description="Helical" evidence="1">
    <location>
        <begin position="65"/>
        <end position="82"/>
    </location>
</feature>
<dbReference type="AlphaFoldDB" id="A0A1R4GRB8"/>
<keyword evidence="1" id="KW-1133">Transmembrane helix</keyword>
<organism evidence="2 3">
    <name type="scientific">Psychrobacter piechaudii</name>
    <dbReference type="NCBI Taxonomy" id="1945521"/>
    <lineage>
        <taxon>Bacteria</taxon>
        <taxon>Pseudomonadati</taxon>
        <taxon>Pseudomonadota</taxon>
        <taxon>Gammaproteobacteria</taxon>
        <taxon>Moraxellales</taxon>
        <taxon>Moraxellaceae</taxon>
        <taxon>Psychrobacter</taxon>
    </lineage>
</organism>
<evidence type="ECO:0000313" key="3">
    <source>
        <dbReference type="Proteomes" id="UP000188357"/>
    </source>
</evidence>
<keyword evidence="3" id="KW-1185">Reference proteome</keyword>
<accession>A0A1R4GRB8</accession>
<proteinExistence type="predicted"/>
<dbReference type="Proteomes" id="UP000188357">
    <property type="component" value="Unassembled WGS sequence"/>
</dbReference>
<keyword evidence="1" id="KW-0812">Transmembrane</keyword>
<keyword evidence="1" id="KW-0472">Membrane</keyword>
<dbReference type="RefSeq" id="WP_077450847.1">
    <property type="nucleotide sequence ID" value="NZ_FUGE01000115.1"/>
</dbReference>
<evidence type="ECO:0000256" key="1">
    <source>
        <dbReference type="SAM" id="Phobius"/>
    </source>
</evidence>
<reference evidence="2 3" key="1">
    <citation type="submission" date="2017-02" db="EMBL/GenBank/DDBJ databases">
        <authorList>
            <person name="Peterson S.W."/>
        </authorList>
    </citation>
    <scope>NUCLEOTIDE SEQUENCE [LARGE SCALE GENOMIC DNA]</scope>
    <source>
        <strain evidence="2">Psychrobacter_piechaudii</strain>
    </source>
</reference>
<protein>
    <submittedName>
        <fullName evidence="2">Uncharacterized protein</fullName>
    </submittedName>
</protein>
<name>A0A1R4GRB8_9GAMM</name>
<dbReference type="EMBL" id="FUGE01000115">
    <property type="protein sequence ID" value="SJM70736.1"/>
    <property type="molecule type" value="Genomic_DNA"/>
</dbReference>